<protein>
    <recommendedName>
        <fullName evidence="4">Encoded protein</fullName>
    </recommendedName>
</protein>
<evidence type="ECO:0000313" key="2">
    <source>
        <dbReference type="EMBL" id="KAF5834068.1"/>
    </source>
</evidence>
<evidence type="ECO:0000313" key="3">
    <source>
        <dbReference type="Proteomes" id="UP000815325"/>
    </source>
</evidence>
<reference evidence="2" key="1">
    <citation type="submission" date="2017-08" db="EMBL/GenBank/DDBJ databases">
        <authorList>
            <person name="Polle J.E."/>
            <person name="Barry K."/>
            <person name="Cushman J."/>
            <person name="Schmutz J."/>
            <person name="Tran D."/>
            <person name="Hathwaick L.T."/>
            <person name="Yim W.C."/>
            <person name="Jenkins J."/>
            <person name="Mckie-Krisberg Z.M."/>
            <person name="Prochnik S."/>
            <person name="Lindquist E."/>
            <person name="Dockter R.B."/>
            <person name="Adam C."/>
            <person name="Molina H."/>
            <person name="Bunkerborg J."/>
            <person name="Jin E."/>
            <person name="Buchheim M."/>
            <person name="Magnuson J."/>
        </authorList>
    </citation>
    <scope>NUCLEOTIDE SEQUENCE</scope>
    <source>
        <strain evidence="2">CCAP 19/18</strain>
    </source>
</reference>
<evidence type="ECO:0008006" key="4">
    <source>
        <dbReference type="Google" id="ProtNLM"/>
    </source>
</evidence>
<comment type="caution">
    <text evidence="2">The sequence shown here is derived from an EMBL/GenBank/DDBJ whole genome shotgun (WGS) entry which is preliminary data.</text>
</comment>
<name>A0ABQ7GHI2_DUNSA</name>
<dbReference type="EMBL" id="MU069777">
    <property type="protein sequence ID" value="KAF5834068.1"/>
    <property type="molecule type" value="Genomic_DNA"/>
</dbReference>
<accession>A0ABQ7GHI2</accession>
<evidence type="ECO:0000256" key="1">
    <source>
        <dbReference type="SAM" id="MobiDB-lite"/>
    </source>
</evidence>
<organism evidence="2 3">
    <name type="scientific">Dunaliella salina</name>
    <name type="common">Green alga</name>
    <name type="synonym">Protococcus salinus</name>
    <dbReference type="NCBI Taxonomy" id="3046"/>
    <lineage>
        <taxon>Eukaryota</taxon>
        <taxon>Viridiplantae</taxon>
        <taxon>Chlorophyta</taxon>
        <taxon>core chlorophytes</taxon>
        <taxon>Chlorophyceae</taxon>
        <taxon>CS clade</taxon>
        <taxon>Chlamydomonadales</taxon>
        <taxon>Dunaliellaceae</taxon>
        <taxon>Dunaliella</taxon>
    </lineage>
</organism>
<proteinExistence type="predicted"/>
<sequence length="110" mass="12127">MFFQPHLMKLNLFYAITHKKVSHAAGPALAQMLGPMPSVKVVRIEDSVGKSSKNLPNGGTPRPLERTVPSSWICEQGDASTAPLMCFYMRTCMSRKTDGQEVAMQLTLDT</sequence>
<feature type="region of interest" description="Disordered" evidence="1">
    <location>
        <begin position="47"/>
        <end position="67"/>
    </location>
</feature>
<gene>
    <name evidence="2" type="ORF">DUNSADRAFT_9418</name>
</gene>
<keyword evidence="3" id="KW-1185">Reference proteome</keyword>
<dbReference type="Proteomes" id="UP000815325">
    <property type="component" value="Unassembled WGS sequence"/>
</dbReference>